<reference evidence="3" key="1">
    <citation type="submission" date="2016-10" db="EMBL/GenBank/DDBJ databases">
        <title>CRISPR-Cas defence system in Roseofilum reptotaenium: evidence of a bacteriophage-cyanobacterium arms race in the coral black band disease.</title>
        <authorList>
            <person name="Buerger P."/>
            <person name="Wood-Charlson E.M."/>
            <person name="Weynberg K.D."/>
            <person name="Willis B."/>
            <person name="Van Oppen M.J."/>
        </authorList>
    </citation>
    <scope>NUCLEOTIDE SEQUENCE [LARGE SCALE GENOMIC DNA]</scope>
    <source>
        <strain evidence="3">AO1-A</strain>
    </source>
</reference>
<dbReference type="EMBL" id="MLAW01000007">
    <property type="protein sequence ID" value="OJJ26444.1"/>
    <property type="molecule type" value="Genomic_DNA"/>
</dbReference>
<keyword evidence="1" id="KW-1133">Transmembrane helix</keyword>
<evidence type="ECO:0000259" key="2">
    <source>
        <dbReference type="Pfam" id="PF05729"/>
    </source>
</evidence>
<feature type="domain" description="NACHT" evidence="2">
    <location>
        <begin position="83"/>
        <end position="232"/>
    </location>
</feature>
<keyword evidence="1" id="KW-0472">Membrane</keyword>
<feature type="transmembrane region" description="Helical" evidence="1">
    <location>
        <begin position="357"/>
        <end position="379"/>
    </location>
</feature>
<dbReference type="Pfam" id="PF05729">
    <property type="entry name" value="NACHT"/>
    <property type="match status" value="1"/>
</dbReference>
<evidence type="ECO:0000313" key="4">
    <source>
        <dbReference type="Proteomes" id="UP000183940"/>
    </source>
</evidence>
<dbReference type="SUPFAM" id="SSF52540">
    <property type="entry name" value="P-loop containing nucleoside triphosphate hydrolases"/>
    <property type="match status" value="1"/>
</dbReference>
<sequence>MTFGDRQQTRIRHKLLLKVRHDVQAHLSQSLHHQVLTALSNEPNPLGVGRPGDIQVKLSGSPTTQLDPSTSPFNLFDQTGGVWVVLGNIGSGKTTTLLELADEAIARAQTYNHQPIPLLFDLSQWYKYTLSAWLIEQSFLKYELPRKVAKKWLFQGQILVILDNLDTLSFDRQNQTLQAIKELRANTQQSLHLILGSRIDSYKRCPTRLKLQGAVWLKPLNPTQIKDYLFQARSRELWHSLHEYKGLMSLAKTPLFLNLMTLADEEILIHAWARISDSEQQYRYLFNAYLRRLLAQDLPSDERQWYRSEQRPKPEETKHWLIALAKWMQKENRTNFASVDVNAGYFQAPEQNRHYQIGVGIATALLFGAICGVIIAALVEGLGLGLMMSLILGTVLAGLGILISLPSLRTFMLRYQLYREDLMPWDNRRFLNYASSKGLIQKIGDRYQFPHQLIQEHFAQIEEFKI</sequence>
<dbReference type="STRING" id="1925591.BI308_06210"/>
<dbReference type="InterPro" id="IPR007111">
    <property type="entry name" value="NACHT_NTPase"/>
</dbReference>
<accession>A0A1L9QUW0</accession>
<evidence type="ECO:0000256" key="1">
    <source>
        <dbReference type="SAM" id="Phobius"/>
    </source>
</evidence>
<gene>
    <name evidence="3" type="ORF">BI308_06210</name>
</gene>
<keyword evidence="1" id="KW-0812">Transmembrane</keyword>
<evidence type="ECO:0000313" key="3">
    <source>
        <dbReference type="EMBL" id="OJJ26444.1"/>
    </source>
</evidence>
<dbReference type="Proteomes" id="UP000183940">
    <property type="component" value="Unassembled WGS sequence"/>
</dbReference>
<proteinExistence type="predicted"/>
<dbReference type="AlphaFoldDB" id="A0A1L9QUW0"/>
<name>A0A1L9QUW0_9CYAN</name>
<organism evidence="3 4">
    <name type="scientific">Roseofilum reptotaenium AO1-A</name>
    <dbReference type="NCBI Taxonomy" id="1925591"/>
    <lineage>
        <taxon>Bacteria</taxon>
        <taxon>Bacillati</taxon>
        <taxon>Cyanobacteriota</taxon>
        <taxon>Cyanophyceae</taxon>
        <taxon>Desertifilales</taxon>
        <taxon>Desertifilaceae</taxon>
        <taxon>Roseofilum</taxon>
    </lineage>
</organism>
<keyword evidence="4" id="KW-1185">Reference proteome</keyword>
<dbReference type="InterPro" id="IPR027417">
    <property type="entry name" value="P-loop_NTPase"/>
</dbReference>
<dbReference type="Gene3D" id="3.40.50.300">
    <property type="entry name" value="P-loop containing nucleotide triphosphate hydrolases"/>
    <property type="match status" value="1"/>
</dbReference>
<protein>
    <recommendedName>
        <fullName evidence="2">NACHT domain-containing protein</fullName>
    </recommendedName>
</protein>
<comment type="caution">
    <text evidence="3">The sequence shown here is derived from an EMBL/GenBank/DDBJ whole genome shotgun (WGS) entry which is preliminary data.</text>
</comment>
<feature type="transmembrane region" description="Helical" evidence="1">
    <location>
        <begin position="385"/>
        <end position="405"/>
    </location>
</feature>